<organism evidence="1 2">
    <name type="scientific">Symbiodinium natans</name>
    <dbReference type="NCBI Taxonomy" id="878477"/>
    <lineage>
        <taxon>Eukaryota</taxon>
        <taxon>Sar</taxon>
        <taxon>Alveolata</taxon>
        <taxon>Dinophyceae</taxon>
        <taxon>Suessiales</taxon>
        <taxon>Symbiodiniaceae</taxon>
        <taxon>Symbiodinium</taxon>
    </lineage>
</organism>
<name>A0A812RN44_9DINO</name>
<evidence type="ECO:0000313" key="2">
    <source>
        <dbReference type="Proteomes" id="UP000604046"/>
    </source>
</evidence>
<sequence length="82" mass="9715">MANRTDRLRKRELLRFKEAARSVVLATIRREEDALLFRAFAAWRQFKKEMDIRCLQIAMAEEQQKVVPHLAADEGRECITLR</sequence>
<accession>A0A812RN44</accession>
<gene>
    <name evidence="1" type="ORF">SNAT2548_LOCUS24247</name>
</gene>
<dbReference type="AlphaFoldDB" id="A0A812RN44"/>
<reference evidence="1" key="1">
    <citation type="submission" date="2021-02" db="EMBL/GenBank/DDBJ databases">
        <authorList>
            <person name="Dougan E. K."/>
            <person name="Rhodes N."/>
            <person name="Thang M."/>
            <person name="Chan C."/>
        </authorList>
    </citation>
    <scope>NUCLEOTIDE SEQUENCE</scope>
</reference>
<dbReference type="Proteomes" id="UP000604046">
    <property type="component" value="Unassembled WGS sequence"/>
</dbReference>
<keyword evidence="2" id="KW-1185">Reference proteome</keyword>
<evidence type="ECO:0000313" key="1">
    <source>
        <dbReference type="EMBL" id="CAE7445302.1"/>
    </source>
</evidence>
<proteinExistence type="predicted"/>
<protein>
    <submittedName>
        <fullName evidence="1">Uncharacterized protein</fullName>
    </submittedName>
</protein>
<dbReference type="EMBL" id="CAJNDS010002351">
    <property type="protein sequence ID" value="CAE7445302.1"/>
    <property type="molecule type" value="Genomic_DNA"/>
</dbReference>
<comment type="caution">
    <text evidence="1">The sequence shown here is derived from an EMBL/GenBank/DDBJ whole genome shotgun (WGS) entry which is preliminary data.</text>
</comment>